<keyword evidence="1" id="KW-0732">Signal</keyword>
<reference evidence="2 4" key="1">
    <citation type="journal article" date="2017" name="Nature">
        <title>The sunflower genome provides insights into oil metabolism, flowering and Asterid evolution.</title>
        <authorList>
            <person name="Badouin H."/>
            <person name="Gouzy J."/>
            <person name="Grassa C.J."/>
            <person name="Murat F."/>
            <person name="Staton S.E."/>
            <person name="Cottret L."/>
            <person name="Lelandais-Briere C."/>
            <person name="Owens G.L."/>
            <person name="Carrere S."/>
            <person name="Mayjonade B."/>
            <person name="Legrand L."/>
            <person name="Gill N."/>
            <person name="Kane N.C."/>
            <person name="Bowers J.E."/>
            <person name="Hubner S."/>
            <person name="Bellec A."/>
            <person name="Berard A."/>
            <person name="Berges H."/>
            <person name="Blanchet N."/>
            <person name="Boniface M.C."/>
            <person name="Brunel D."/>
            <person name="Catrice O."/>
            <person name="Chaidir N."/>
            <person name="Claudel C."/>
            <person name="Donnadieu C."/>
            <person name="Faraut T."/>
            <person name="Fievet G."/>
            <person name="Helmstetter N."/>
            <person name="King M."/>
            <person name="Knapp S.J."/>
            <person name="Lai Z."/>
            <person name="Le Paslier M.C."/>
            <person name="Lippi Y."/>
            <person name="Lorenzon L."/>
            <person name="Mandel J.R."/>
            <person name="Marage G."/>
            <person name="Marchand G."/>
            <person name="Marquand E."/>
            <person name="Bret-Mestries E."/>
            <person name="Morien E."/>
            <person name="Nambeesan S."/>
            <person name="Nguyen T."/>
            <person name="Pegot-Espagnet P."/>
            <person name="Pouilly N."/>
            <person name="Raftis F."/>
            <person name="Sallet E."/>
            <person name="Schiex T."/>
            <person name="Thomas J."/>
            <person name="Vandecasteele C."/>
            <person name="Vares D."/>
            <person name="Vear F."/>
            <person name="Vautrin S."/>
            <person name="Crespi M."/>
            <person name="Mangin B."/>
            <person name="Burke J.M."/>
            <person name="Salse J."/>
            <person name="Munos S."/>
            <person name="Vincourt P."/>
            <person name="Rieseberg L.H."/>
            <person name="Langlade N.B."/>
        </authorList>
    </citation>
    <scope>NUCLEOTIDE SEQUENCE [LARGE SCALE GENOMIC DNA]</scope>
    <source>
        <strain evidence="4">cv. SF193</strain>
        <tissue evidence="2">Leaves</tissue>
    </source>
</reference>
<sequence>MNYIVLFLTLIICTSSVSCASSINDDQMIAMVVQNDQTPATVQFGRSILKGYNARRCGGLWEKCAWYSTWCCEGLGCNISNECEPVPGCLPEGSTGCNALIKPCCYPYYCSDFVAVGISKCVPF</sequence>
<feature type="chain" id="PRO_5012151490" evidence="1">
    <location>
        <begin position="21"/>
        <end position="124"/>
    </location>
</feature>
<dbReference type="AlphaFoldDB" id="A0A251TFW7"/>
<evidence type="ECO:0000313" key="3">
    <source>
        <dbReference type="EMBL" id="OTG09619.1"/>
    </source>
</evidence>
<proteinExistence type="predicted"/>
<dbReference type="InParanoid" id="A0A251TFW7"/>
<accession>A0A251TFW7</accession>
<name>A0A251TFW7_HELAN</name>
<evidence type="ECO:0000313" key="2">
    <source>
        <dbReference type="EMBL" id="KAF5784653.1"/>
    </source>
</evidence>
<dbReference type="OrthoDB" id="10521005at2759"/>
<evidence type="ECO:0000256" key="1">
    <source>
        <dbReference type="SAM" id="SignalP"/>
    </source>
</evidence>
<gene>
    <name evidence="3" type="ORF">HannXRQ_Chr10g0278461</name>
    <name evidence="2" type="ORF">HanXRQr2_Chr10g0419451</name>
</gene>
<evidence type="ECO:0000313" key="4">
    <source>
        <dbReference type="Proteomes" id="UP000215914"/>
    </source>
</evidence>
<dbReference type="EMBL" id="MNCJ02000325">
    <property type="protein sequence ID" value="KAF5784653.1"/>
    <property type="molecule type" value="Genomic_DNA"/>
</dbReference>
<dbReference type="Gramene" id="mRNA:HanXRQr2_Chr10g0419451">
    <property type="protein sequence ID" value="mRNA:HanXRQr2_Chr10g0419451"/>
    <property type="gene ID" value="HanXRQr2_Chr10g0419451"/>
</dbReference>
<reference evidence="2" key="3">
    <citation type="submission" date="2020-06" db="EMBL/GenBank/DDBJ databases">
        <title>Helianthus annuus Genome sequencing and assembly Release 2.</title>
        <authorList>
            <person name="Gouzy J."/>
            <person name="Langlade N."/>
            <person name="Munos S."/>
        </authorList>
    </citation>
    <scope>NUCLEOTIDE SEQUENCE</scope>
    <source>
        <tissue evidence="2">Leaves</tissue>
    </source>
</reference>
<dbReference type="Proteomes" id="UP000215914">
    <property type="component" value="Chromosome 10"/>
</dbReference>
<reference evidence="3" key="2">
    <citation type="submission" date="2017-02" db="EMBL/GenBank/DDBJ databases">
        <title>Sunflower complete genome.</title>
        <authorList>
            <person name="Langlade N."/>
            <person name="Munos S."/>
        </authorList>
    </citation>
    <scope>NUCLEOTIDE SEQUENCE [LARGE SCALE GENOMIC DNA]</scope>
    <source>
        <tissue evidence="3">Leaves</tissue>
    </source>
</reference>
<keyword evidence="4" id="KW-1185">Reference proteome</keyword>
<protein>
    <submittedName>
        <fullName evidence="3">Uncharacterized protein</fullName>
    </submittedName>
</protein>
<feature type="signal peptide" evidence="1">
    <location>
        <begin position="1"/>
        <end position="20"/>
    </location>
</feature>
<organism evidence="3 4">
    <name type="scientific">Helianthus annuus</name>
    <name type="common">Common sunflower</name>
    <dbReference type="NCBI Taxonomy" id="4232"/>
    <lineage>
        <taxon>Eukaryota</taxon>
        <taxon>Viridiplantae</taxon>
        <taxon>Streptophyta</taxon>
        <taxon>Embryophyta</taxon>
        <taxon>Tracheophyta</taxon>
        <taxon>Spermatophyta</taxon>
        <taxon>Magnoliopsida</taxon>
        <taxon>eudicotyledons</taxon>
        <taxon>Gunneridae</taxon>
        <taxon>Pentapetalae</taxon>
        <taxon>asterids</taxon>
        <taxon>campanulids</taxon>
        <taxon>Asterales</taxon>
        <taxon>Asteraceae</taxon>
        <taxon>Asteroideae</taxon>
        <taxon>Heliantheae alliance</taxon>
        <taxon>Heliantheae</taxon>
        <taxon>Helianthus</taxon>
    </lineage>
</organism>
<dbReference type="EMBL" id="CM007899">
    <property type="protein sequence ID" value="OTG09619.1"/>
    <property type="molecule type" value="Genomic_DNA"/>
</dbReference>